<evidence type="ECO:0000256" key="11">
    <source>
        <dbReference type="PIRSR" id="PIRSR605150-1"/>
    </source>
</evidence>
<feature type="transmembrane region" description="Helical" evidence="14">
    <location>
        <begin position="593"/>
        <end position="616"/>
    </location>
</feature>
<dbReference type="Pfam" id="PF03552">
    <property type="entry name" value="Cellulose_synt"/>
    <property type="match status" value="3"/>
</dbReference>
<evidence type="ECO:0000256" key="1">
    <source>
        <dbReference type="ARBA" id="ARBA00004653"/>
    </source>
</evidence>
<evidence type="ECO:0000256" key="14">
    <source>
        <dbReference type="SAM" id="Phobius"/>
    </source>
</evidence>
<evidence type="ECO:0000256" key="13">
    <source>
        <dbReference type="PIRSR" id="PIRSR605150-3"/>
    </source>
</evidence>
<dbReference type="EMBL" id="CAKOAT010278488">
    <property type="protein sequence ID" value="CAH8360129.1"/>
    <property type="molecule type" value="Genomic_DNA"/>
</dbReference>
<feature type="active site" evidence="11">
    <location>
        <position position="138"/>
    </location>
</feature>
<evidence type="ECO:0000256" key="3">
    <source>
        <dbReference type="ARBA" id="ARBA00022679"/>
    </source>
</evidence>
<evidence type="ECO:0000256" key="9">
    <source>
        <dbReference type="ARBA" id="ARBA00037405"/>
    </source>
</evidence>
<comment type="subcellular location">
    <subcellularLocation>
        <location evidence="1">Golgi apparatus membrane</location>
        <topology evidence="1">Multi-pass membrane protein</topology>
    </subcellularLocation>
</comment>
<dbReference type="Proteomes" id="UP001642260">
    <property type="component" value="Unassembled WGS sequence"/>
</dbReference>
<dbReference type="InterPro" id="IPR005150">
    <property type="entry name" value="Cellulose_synth"/>
</dbReference>
<dbReference type="Gene3D" id="3.90.550.10">
    <property type="entry name" value="Spore Coat Polysaccharide Biosynthesis Protein SpsA, Chain A"/>
    <property type="match status" value="2"/>
</dbReference>
<dbReference type="GO" id="GO:0071555">
    <property type="term" value="P:cell wall organization"/>
    <property type="evidence" value="ECO:0007669"/>
    <property type="project" value="UniProtKB-KW"/>
</dbReference>
<feature type="transmembrane region" description="Helical" evidence="14">
    <location>
        <begin position="628"/>
        <end position="645"/>
    </location>
</feature>
<keyword evidence="3" id="KW-0808">Transferase</keyword>
<accession>A0ABC8KLR2</accession>
<feature type="binding site" evidence="12">
    <location>
        <position position="138"/>
    </location>
    <ligand>
        <name>UDP-alpha-D-glucose</name>
        <dbReference type="ChEBI" id="CHEBI:58885"/>
    </ligand>
</feature>
<sequence length="766" mass="87162">MERSAALHTCHPCRRTIPYRTYAVIHTCGIISLMYHHAHSLATADTTLMTTSLLLISDVVLAFMWATTTCLRFNPVHRTEYPDKYVVVKRKEDFPKLDVFICTADPYKEPPMMVVNTALSVMAYDYPSDKISVYVSDDGGSSLTLFALTEAAKFSEHWFTFCKKNNVEDRSPEVYFSSKSQYWTDGAENLKTMYEDMKKRVEHVVHSSKVDTRHDHPTIIKVLQNNETEIMPNLIYVSREKSKSTPHHFKAGALNTLLRVSSVMTNSPVVLTLDCDMYSNNPRTPLHALCYLSDPKINYRLGFVQFPQKFRGLNKNDIYASELRRSFVINMVGFDGLMGPTYAGTGCFFNRRAFYGPPTNPKITSGLGFVQFPQRFQGINRNDIYASELIHPFAINMVGYDGLMGPIHVGTGCFFNRRVFYGPPANLILPELDELAPTRIADKPITAQSVLALAHVVAGCNYEHNTNWGSKIGFRYGSLVEDYYTGFMLHCEGWRSVFCRPERAAFYGSSPRCLTDVVWQQMRWSIGLLEMAFSTYSPFIYGFKSLGLVTGLSYCYYVVWPFCSIPLTVYGVLPQIALIYGVRVFPKPSDQWFWLYIFLSLGAYAQDLTDFLLEGGTCRKWWNDQRMWLIRGLSSFFFGMIEFTLKTLNLSTPGFNVTSKADGDDEQKKRYEQEIFDFGPSSLFLPLTIVSLLNLFAFVWGLYRLFAWGEGLSLELMLASFAVVNSLPIYEAMVLRNDDGKLQKGVCFLAGILTFVLIVAGYFFLK</sequence>
<dbReference type="FunFam" id="3.90.550.10:FF:000138">
    <property type="entry name" value="Cellulose synthase isolog"/>
    <property type="match status" value="1"/>
</dbReference>
<reference evidence="15 16" key="1">
    <citation type="submission" date="2022-03" db="EMBL/GenBank/DDBJ databases">
        <authorList>
            <person name="Macdonald S."/>
            <person name="Ahmed S."/>
            <person name="Newling K."/>
        </authorList>
    </citation>
    <scope>NUCLEOTIDE SEQUENCE [LARGE SCALE GENOMIC DNA]</scope>
</reference>
<keyword evidence="2" id="KW-0328">Glycosyltransferase</keyword>
<proteinExistence type="inferred from homology"/>
<dbReference type="InterPro" id="IPR029044">
    <property type="entry name" value="Nucleotide-diphossugar_trans"/>
</dbReference>
<evidence type="ECO:0000256" key="4">
    <source>
        <dbReference type="ARBA" id="ARBA00022692"/>
    </source>
</evidence>
<keyword evidence="6" id="KW-0333">Golgi apparatus</keyword>
<feature type="binding site" evidence="12">
    <location>
        <position position="108"/>
    </location>
    <ligand>
        <name>UDP-alpha-D-glucose</name>
        <dbReference type="ChEBI" id="CHEBI:58885"/>
    </ligand>
</feature>
<keyword evidence="8" id="KW-0961">Cell wall biogenesis/degradation</keyword>
<evidence type="ECO:0000256" key="10">
    <source>
        <dbReference type="ARBA" id="ARBA00061657"/>
    </source>
</evidence>
<feature type="transmembrane region" description="Helical" evidence="14">
    <location>
        <begin position="554"/>
        <end position="573"/>
    </location>
</feature>
<feature type="active site" evidence="11">
    <location>
        <position position="482"/>
    </location>
</feature>
<dbReference type="SUPFAM" id="SSF53448">
    <property type="entry name" value="Nucleotide-diphospho-sugar transferases"/>
    <property type="match status" value="1"/>
</dbReference>
<name>A0ABC8KLR2_ERUVS</name>
<evidence type="ECO:0000256" key="7">
    <source>
        <dbReference type="ARBA" id="ARBA00023136"/>
    </source>
</evidence>
<evidence type="ECO:0000256" key="12">
    <source>
        <dbReference type="PIRSR" id="PIRSR605150-2"/>
    </source>
</evidence>
<keyword evidence="7 14" id="KW-0472">Membrane</keyword>
<organism evidence="15 16">
    <name type="scientific">Eruca vesicaria subsp. sativa</name>
    <name type="common">Garden rocket</name>
    <name type="synonym">Eruca sativa</name>
    <dbReference type="NCBI Taxonomy" id="29727"/>
    <lineage>
        <taxon>Eukaryota</taxon>
        <taxon>Viridiplantae</taxon>
        <taxon>Streptophyta</taxon>
        <taxon>Embryophyta</taxon>
        <taxon>Tracheophyta</taxon>
        <taxon>Spermatophyta</taxon>
        <taxon>Magnoliopsida</taxon>
        <taxon>eudicotyledons</taxon>
        <taxon>Gunneridae</taxon>
        <taxon>Pentapetalae</taxon>
        <taxon>rosids</taxon>
        <taxon>malvids</taxon>
        <taxon>Brassicales</taxon>
        <taxon>Brassicaceae</taxon>
        <taxon>Brassiceae</taxon>
        <taxon>Eruca</taxon>
    </lineage>
</organism>
<comment type="caution">
    <text evidence="15">The sequence shown here is derived from an EMBL/GenBank/DDBJ whole genome shotgun (WGS) entry which is preliminary data.</text>
</comment>
<dbReference type="GO" id="GO:0000139">
    <property type="term" value="C:Golgi membrane"/>
    <property type="evidence" value="ECO:0007669"/>
    <property type="project" value="UniProtKB-SubCell"/>
</dbReference>
<feature type="transmembrane region" description="Helical" evidence="14">
    <location>
        <begin position="683"/>
        <end position="703"/>
    </location>
</feature>
<feature type="transmembrane region" description="Helical" evidence="14">
    <location>
        <begin position="742"/>
        <end position="765"/>
    </location>
</feature>
<dbReference type="GO" id="GO:0016757">
    <property type="term" value="F:glycosyltransferase activity"/>
    <property type="evidence" value="ECO:0007669"/>
    <property type="project" value="UniProtKB-KW"/>
</dbReference>
<dbReference type="PANTHER" id="PTHR13301">
    <property type="entry name" value="X-BOX TRANSCRIPTION FACTOR-RELATED"/>
    <property type="match status" value="1"/>
</dbReference>
<keyword evidence="16" id="KW-1185">Reference proteome</keyword>
<evidence type="ECO:0000313" key="15">
    <source>
        <dbReference type="EMBL" id="CAH8360129.1"/>
    </source>
</evidence>
<evidence type="ECO:0000313" key="16">
    <source>
        <dbReference type="Proteomes" id="UP001642260"/>
    </source>
</evidence>
<feature type="binding site" evidence="13">
    <location>
        <position position="250"/>
    </location>
    <ligand>
        <name>Mn(2+)</name>
        <dbReference type="ChEBI" id="CHEBI:29035"/>
    </ligand>
</feature>
<evidence type="ECO:0008006" key="17">
    <source>
        <dbReference type="Google" id="ProtNLM"/>
    </source>
</evidence>
<comment type="function">
    <text evidence="9">Thought to be a Golgi-localized beta-glycan synthase that polymerize the backbones of noncellulosic polysaccharides (hemicelluloses) of plant cell wall.</text>
</comment>
<feature type="binding site" evidence="12">
    <location>
        <position position="109"/>
    </location>
    <ligand>
        <name>UDP-alpha-D-glucose</name>
        <dbReference type="ChEBI" id="CHEBI:58885"/>
    </ligand>
</feature>
<feature type="binding site" evidence="13">
    <location>
        <position position="274"/>
    </location>
    <ligand>
        <name>Mn(2+)</name>
        <dbReference type="ChEBI" id="CHEBI:29035"/>
    </ligand>
</feature>
<evidence type="ECO:0000256" key="5">
    <source>
        <dbReference type="ARBA" id="ARBA00022989"/>
    </source>
</evidence>
<gene>
    <name evidence="15" type="ORF">ERUC_LOCUS25885</name>
</gene>
<keyword evidence="4 14" id="KW-0812">Transmembrane</keyword>
<keyword evidence="5 14" id="KW-1133">Transmembrane helix</keyword>
<comment type="similarity">
    <text evidence="10">Belongs to the glycosyltransferase 2 family. Plant cellulose synthase-like G subfamily.</text>
</comment>
<dbReference type="FunFam" id="3.90.550.10:FF:000135">
    <property type="entry name" value="Cellulose synthase-like protein G3"/>
    <property type="match status" value="1"/>
</dbReference>
<protein>
    <recommendedName>
        <fullName evidence="17">Cellulose synthase-like protein G3</fullName>
    </recommendedName>
</protein>
<dbReference type="AlphaFoldDB" id="A0ABC8KLR2"/>
<evidence type="ECO:0000256" key="2">
    <source>
        <dbReference type="ARBA" id="ARBA00022676"/>
    </source>
</evidence>
<feature type="transmembrane region" description="Helical" evidence="14">
    <location>
        <begin position="712"/>
        <end position="730"/>
    </location>
</feature>
<evidence type="ECO:0000256" key="6">
    <source>
        <dbReference type="ARBA" id="ARBA00023034"/>
    </source>
</evidence>
<evidence type="ECO:0000256" key="8">
    <source>
        <dbReference type="ARBA" id="ARBA00023316"/>
    </source>
</evidence>